<dbReference type="GO" id="GO:0020037">
    <property type="term" value="F:heme binding"/>
    <property type="evidence" value="ECO:0007669"/>
    <property type="project" value="InterPro"/>
</dbReference>
<dbReference type="Proteomes" id="UP001302321">
    <property type="component" value="Unassembled WGS sequence"/>
</dbReference>
<dbReference type="GO" id="GO:0004497">
    <property type="term" value="F:monooxygenase activity"/>
    <property type="evidence" value="ECO:0007669"/>
    <property type="project" value="UniProtKB-KW"/>
</dbReference>
<keyword evidence="6" id="KW-0503">Monooxygenase</keyword>
<reference evidence="7" key="2">
    <citation type="submission" date="2023-05" db="EMBL/GenBank/DDBJ databases">
        <authorList>
            <consortium name="Lawrence Berkeley National Laboratory"/>
            <person name="Steindorff A."/>
            <person name="Hensen N."/>
            <person name="Bonometti L."/>
            <person name="Westerberg I."/>
            <person name="Brannstrom I.O."/>
            <person name="Guillou S."/>
            <person name="Cros-Aarteil S."/>
            <person name="Calhoun S."/>
            <person name="Haridas S."/>
            <person name="Kuo A."/>
            <person name="Mondo S."/>
            <person name="Pangilinan J."/>
            <person name="Riley R."/>
            <person name="Labutti K."/>
            <person name="Andreopoulos B."/>
            <person name="Lipzen A."/>
            <person name="Chen C."/>
            <person name="Yanf M."/>
            <person name="Daum C."/>
            <person name="Ng V."/>
            <person name="Clum A."/>
            <person name="Ohm R."/>
            <person name="Martin F."/>
            <person name="Silar P."/>
            <person name="Natvig D."/>
            <person name="Lalanne C."/>
            <person name="Gautier V."/>
            <person name="Ament-Velasquez S.L."/>
            <person name="Kruys A."/>
            <person name="Hutchinson M.I."/>
            <person name="Powell A.J."/>
            <person name="Barry K."/>
            <person name="Miller A.N."/>
            <person name="Grigoriev I.V."/>
            <person name="Debuchy R."/>
            <person name="Gladieux P."/>
            <person name="Thoren M.H."/>
            <person name="Johannesson H."/>
        </authorList>
    </citation>
    <scope>NUCLEOTIDE SEQUENCE</scope>
    <source>
        <strain evidence="7">CBS 892.96</strain>
    </source>
</reference>
<dbReference type="PANTHER" id="PTHR24305:SF161">
    <property type="entry name" value="P450, PUTATIVE (EUROFUNG)-RELATED"/>
    <property type="match status" value="1"/>
</dbReference>
<gene>
    <name evidence="7" type="ORF">QBC36DRAFT_293976</name>
</gene>
<keyword evidence="6" id="KW-0560">Oxidoreductase</keyword>
<dbReference type="InterPro" id="IPR001128">
    <property type="entry name" value="Cyt_P450"/>
</dbReference>
<comment type="cofactor">
    <cofactor evidence="1 5">
        <name>heme</name>
        <dbReference type="ChEBI" id="CHEBI:30413"/>
    </cofactor>
</comment>
<evidence type="ECO:0000256" key="6">
    <source>
        <dbReference type="RuleBase" id="RU000461"/>
    </source>
</evidence>
<dbReference type="InterPro" id="IPR002401">
    <property type="entry name" value="Cyt_P450_E_grp-I"/>
</dbReference>
<dbReference type="EMBL" id="MU866389">
    <property type="protein sequence ID" value="KAK4172834.1"/>
    <property type="molecule type" value="Genomic_DNA"/>
</dbReference>
<organism evidence="7 8">
    <name type="scientific">Triangularia setosa</name>
    <dbReference type="NCBI Taxonomy" id="2587417"/>
    <lineage>
        <taxon>Eukaryota</taxon>
        <taxon>Fungi</taxon>
        <taxon>Dikarya</taxon>
        <taxon>Ascomycota</taxon>
        <taxon>Pezizomycotina</taxon>
        <taxon>Sordariomycetes</taxon>
        <taxon>Sordariomycetidae</taxon>
        <taxon>Sordariales</taxon>
        <taxon>Podosporaceae</taxon>
        <taxon>Triangularia</taxon>
    </lineage>
</organism>
<protein>
    <submittedName>
        <fullName evidence="7">Cytochrome P450</fullName>
    </submittedName>
</protein>
<keyword evidence="8" id="KW-1185">Reference proteome</keyword>
<keyword evidence="2 5" id="KW-0349">Heme</keyword>
<comment type="similarity">
    <text evidence="6">Belongs to the cytochrome P450 family.</text>
</comment>
<dbReference type="PRINTS" id="PR00463">
    <property type="entry name" value="EP450I"/>
</dbReference>
<dbReference type="AlphaFoldDB" id="A0AAN6VZT3"/>
<keyword evidence="3 5" id="KW-0479">Metal-binding</keyword>
<dbReference type="Gene3D" id="1.10.630.10">
    <property type="entry name" value="Cytochrome P450"/>
    <property type="match status" value="1"/>
</dbReference>
<dbReference type="InterPro" id="IPR050121">
    <property type="entry name" value="Cytochrome_P450_monoxygenase"/>
</dbReference>
<evidence type="ECO:0000313" key="8">
    <source>
        <dbReference type="Proteomes" id="UP001302321"/>
    </source>
</evidence>
<comment type="caution">
    <text evidence="7">The sequence shown here is derived from an EMBL/GenBank/DDBJ whole genome shotgun (WGS) entry which is preliminary data.</text>
</comment>
<evidence type="ECO:0000256" key="4">
    <source>
        <dbReference type="ARBA" id="ARBA00023004"/>
    </source>
</evidence>
<dbReference type="InterPro" id="IPR017972">
    <property type="entry name" value="Cyt_P450_CS"/>
</dbReference>
<evidence type="ECO:0000256" key="2">
    <source>
        <dbReference type="ARBA" id="ARBA00022617"/>
    </source>
</evidence>
<dbReference type="PRINTS" id="PR00385">
    <property type="entry name" value="P450"/>
</dbReference>
<evidence type="ECO:0000256" key="3">
    <source>
        <dbReference type="ARBA" id="ARBA00022723"/>
    </source>
</evidence>
<reference evidence="7" key="1">
    <citation type="journal article" date="2023" name="Mol. Phylogenet. Evol.">
        <title>Genome-scale phylogeny and comparative genomics of the fungal order Sordariales.</title>
        <authorList>
            <person name="Hensen N."/>
            <person name="Bonometti L."/>
            <person name="Westerberg I."/>
            <person name="Brannstrom I.O."/>
            <person name="Guillou S."/>
            <person name="Cros-Aarteil S."/>
            <person name="Calhoun S."/>
            <person name="Haridas S."/>
            <person name="Kuo A."/>
            <person name="Mondo S."/>
            <person name="Pangilinan J."/>
            <person name="Riley R."/>
            <person name="LaButti K."/>
            <person name="Andreopoulos B."/>
            <person name="Lipzen A."/>
            <person name="Chen C."/>
            <person name="Yan M."/>
            <person name="Daum C."/>
            <person name="Ng V."/>
            <person name="Clum A."/>
            <person name="Steindorff A."/>
            <person name="Ohm R.A."/>
            <person name="Martin F."/>
            <person name="Silar P."/>
            <person name="Natvig D.O."/>
            <person name="Lalanne C."/>
            <person name="Gautier V."/>
            <person name="Ament-Velasquez S.L."/>
            <person name="Kruys A."/>
            <person name="Hutchinson M.I."/>
            <person name="Powell A.J."/>
            <person name="Barry K."/>
            <person name="Miller A.N."/>
            <person name="Grigoriev I.V."/>
            <person name="Debuchy R."/>
            <person name="Gladieux P."/>
            <person name="Hiltunen Thoren M."/>
            <person name="Johannesson H."/>
        </authorList>
    </citation>
    <scope>NUCLEOTIDE SEQUENCE</scope>
    <source>
        <strain evidence="7">CBS 892.96</strain>
    </source>
</reference>
<dbReference type="GO" id="GO:0016705">
    <property type="term" value="F:oxidoreductase activity, acting on paired donors, with incorporation or reduction of molecular oxygen"/>
    <property type="evidence" value="ECO:0007669"/>
    <property type="project" value="InterPro"/>
</dbReference>
<dbReference type="GO" id="GO:0005506">
    <property type="term" value="F:iron ion binding"/>
    <property type="evidence" value="ECO:0007669"/>
    <property type="project" value="InterPro"/>
</dbReference>
<dbReference type="PROSITE" id="PS00086">
    <property type="entry name" value="CYTOCHROME_P450"/>
    <property type="match status" value="1"/>
</dbReference>
<sequence>MALGRATRPSSSAFYDGGSFAGRGIGAIVSERGVDAHGQMRRYLSHIFSDLSLSEQEDIIARTMDVWVESLLEKGPREEGFEMGKSFEMMKFDIIGKLAFGETFGGIETGALADAMKRFPTLARLAKPLLRRKIWELTEDTRKNEDFAIDLINRRIRRGESSRKYFMTRILQKRDPAQVSDLQLTAHTSDFSLAGSETTGTALSAIMYYLLRTPKAMSKLQSEIRGSFETYSEIDSRSTLGLSYLEGVILEGLRIYPPLPLALPRVGPNGGDTVDGHVLPSGFSGSPVVIVSTHPIAASLSPTNFKDPQAFKPERWLSKNQTDMQEASQPFSLGTRGCMGRKYLLEMLTTLAKVLWKYDLELVNTLLDWQRDSEMHTLWREPALWVRVRERTA</sequence>
<evidence type="ECO:0000256" key="5">
    <source>
        <dbReference type="PIRSR" id="PIRSR602401-1"/>
    </source>
</evidence>
<dbReference type="PANTHER" id="PTHR24305">
    <property type="entry name" value="CYTOCHROME P450"/>
    <property type="match status" value="1"/>
</dbReference>
<accession>A0AAN6VZT3</accession>
<dbReference type="Pfam" id="PF00067">
    <property type="entry name" value="p450"/>
    <property type="match status" value="1"/>
</dbReference>
<name>A0AAN6VZT3_9PEZI</name>
<keyword evidence="4 5" id="KW-0408">Iron</keyword>
<evidence type="ECO:0000256" key="1">
    <source>
        <dbReference type="ARBA" id="ARBA00001971"/>
    </source>
</evidence>
<dbReference type="SUPFAM" id="SSF48264">
    <property type="entry name" value="Cytochrome P450"/>
    <property type="match status" value="1"/>
</dbReference>
<evidence type="ECO:0000313" key="7">
    <source>
        <dbReference type="EMBL" id="KAK4172834.1"/>
    </source>
</evidence>
<dbReference type="InterPro" id="IPR036396">
    <property type="entry name" value="Cyt_P450_sf"/>
</dbReference>
<feature type="binding site" description="axial binding residue" evidence="5">
    <location>
        <position position="338"/>
    </location>
    <ligand>
        <name>heme</name>
        <dbReference type="ChEBI" id="CHEBI:30413"/>
    </ligand>
    <ligandPart>
        <name>Fe</name>
        <dbReference type="ChEBI" id="CHEBI:18248"/>
    </ligandPart>
</feature>
<proteinExistence type="inferred from homology"/>